<dbReference type="InterPro" id="IPR014710">
    <property type="entry name" value="RmlC-like_jellyroll"/>
</dbReference>
<dbReference type="GO" id="GO:0051382">
    <property type="term" value="P:kinetochore assembly"/>
    <property type="evidence" value="ECO:0007669"/>
    <property type="project" value="InterPro"/>
</dbReference>
<feature type="compositionally biased region" description="Acidic residues" evidence="7">
    <location>
        <begin position="212"/>
        <end position="225"/>
    </location>
</feature>
<dbReference type="InterPro" id="IPR028386">
    <property type="entry name" value="CENP-C/Mif2/cnp3"/>
</dbReference>
<feature type="region of interest" description="Disordered" evidence="7">
    <location>
        <begin position="363"/>
        <end position="395"/>
    </location>
</feature>
<evidence type="ECO:0000256" key="3">
    <source>
        <dbReference type="ARBA" id="ARBA00023125"/>
    </source>
</evidence>
<feature type="compositionally biased region" description="Basic and acidic residues" evidence="7">
    <location>
        <begin position="313"/>
        <end position="325"/>
    </location>
</feature>
<evidence type="ECO:0000256" key="6">
    <source>
        <dbReference type="ARBA" id="ARBA00075033"/>
    </source>
</evidence>
<dbReference type="Pfam" id="PF11699">
    <property type="entry name" value="CENP-C_C"/>
    <property type="match status" value="1"/>
</dbReference>
<dbReference type="GO" id="GO:0051455">
    <property type="term" value="P:spindle attachment to meiosis I kinetochore"/>
    <property type="evidence" value="ECO:0007669"/>
    <property type="project" value="TreeGrafter"/>
</dbReference>
<evidence type="ECO:0000259" key="8">
    <source>
        <dbReference type="Pfam" id="PF11699"/>
    </source>
</evidence>
<keyword evidence="3" id="KW-0238">DNA-binding</keyword>
<comment type="subcellular location">
    <subcellularLocation>
        <location evidence="1">Nucleus</location>
    </subcellularLocation>
</comment>
<feature type="compositionally biased region" description="Acidic residues" evidence="7">
    <location>
        <begin position="274"/>
        <end position="288"/>
    </location>
</feature>
<evidence type="ECO:0000256" key="7">
    <source>
        <dbReference type="SAM" id="MobiDB-lite"/>
    </source>
</evidence>
<evidence type="ECO:0000313" key="9">
    <source>
        <dbReference type="EMBL" id="TFK36420.1"/>
    </source>
</evidence>
<evidence type="ECO:0000256" key="5">
    <source>
        <dbReference type="ARBA" id="ARBA00057947"/>
    </source>
</evidence>
<feature type="region of interest" description="Disordered" evidence="7">
    <location>
        <begin position="542"/>
        <end position="583"/>
    </location>
</feature>
<dbReference type="GO" id="GO:0019237">
    <property type="term" value="F:centromeric DNA binding"/>
    <property type="evidence" value="ECO:0007669"/>
    <property type="project" value="InterPro"/>
</dbReference>
<comment type="function">
    <text evidence="5">Component of the kinetochore, a multiprotein complex that assembles on centromeric DNA and attaches chromosomes to spindle microtubules, mediating chromosome segregation and sister chromatid segregation during meiosis and mitosis. Component of the inner kinetochore constitutive centromere-associated network (CCAN), which serves as a structural platform for outer kinetochore assembly.</text>
</comment>
<protein>
    <recommendedName>
        <fullName evidence="6">CENP-C homolog</fullName>
    </recommendedName>
</protein>
<dbReference type="GO" id="GO:0051315">
    <property type="term" value="P:attachment of mitotic spindle microtubules to kinetochore"/>
    <property type="evidence" value="ECO:0007669"/>
    <property type="project" value="TreeGrafter"/>
</dbReference>
<dbReference type="SUPFAM" id="SSF51182">
    <property type="entry name" value="RmlC-like cupins"/>
    <property type="match status" value="1"/>
</dbReference>
<dbReference type="PANTHER" id="PTHR16684">
    <property type="entry name" value="CENTROMERE PROTEIN C"/>
    <property type="match status" value="1"/>
</dbReference>
<dbReference type="GO" id="GO:0000776">
    <property type="term" value="C:kinetochore"/>
    <property type="evidence" value="ECO:0007669"/>
    <property type="project" value="InterPro"/>
</dbReference>
<dbReference type="Proteomes" id="UP000308652">
    <property type="component" value="Unassembled WGS sequence"/>
</dbReference>
<gene>
    <name evidence="9" type="ORF">BDQ12DRAFT_686867</name>
</gene>
<dbReference type="STRING" id="68775.A0A5C3LU02"/>
<feature type="compositionally biased region" description="Basic residues" evidence="7">
    <location>
        <begin position="375"/>
        <end position="388"/>
    </location>
</feature>
<dbReference type="InterPro" id="IPR025974">
    <property type="entry name" value="Mif2/CENP-C_cupin"/>
</dbReference>
<dbReference type="EMBL" id="ML213614">
    <property type="protein sequence ID" value="TFK36420.1"/>
    <property type="molecule type" value="Genomic_DNA"/>
</dbReference>
<comment type="similarity">
    <text evidence="2">Belongs to the CENP-C/MIF2 family.</text>
</comment>
<feature type="compositionally biased region" description="Polar residues" evidence="7">
    <location>
        <begin position="1"/>
        <end position="12"/>
    </location>
</feature>
<proteinExistence type="inferred from homology"/>
<feature type="compositionally biased region" description="Acidic residues" evidence="7">
    <location>
        <begin position="78"/>
        <end position="95"/>
    </location>
</feature>
<sequence>MPTSARKSSVGTSRRGPQKAHIPYRGDNPEVGKKTGIAVRHVERKSDGFEPFDAIMEQADSRTPPKPKGRKRKYPELLPEDEDDGNGEMSMELDDSPLHYFSNARPPSTPTNLTRNGSSSRIVARTSDVDFDELPSPRRRASSLRPLNNGGPGPSTLSKSHSARDLNPSSDASDDGGYDDGGMGNGFDDFGPQEGPSPEQPTPRRTSFSQINEDDEEDEGDDPDADVLPQPTPGKRDKGKGRASAVEEPSEDDASVEDGIAESLADVDMGHYSDEEEDEPQAEPELEPEPQPKKKVKMAEEGKKSRVQSVTRNKKENRPQREGVRRSHRQHYGPLEWWRGEKLVYGKTESSGPVLVPPIREIRRIPKENPEPLGTKRKRGSTRARSRSAKPQENAAMHPPIAGVVLNPEEGWDDDTDPTCTVLSYDDQVEVRRRIAWTAKMVNPKMAANNDWSFDKIFGDGEFIAAGQLVIPPGGRKPSKATKDNTYIFYVIEGAVNLKIHDTSLILATGGMFMVPRGNTYFIENISDRDTKLFFTQARKVPMSASGGPDSHRRSSAGRASSAAAVNQTQPVPAAKRAQSTKI</sequence>
<reference evidence="9 10" key="1">
    <citation type="journal article" date="2019" name="Nat. Ecol. Evol.">
        <title>Megaphylogeny resolves global patterns of mushroom evolution.</title>
        <authorList>
            <person name="Varga T."/>
            <person name="Krizsan K."/>
            <person name="Foldi C."/>
            <person name="Dima B."/>
            <person name="Sanchez-Garcia M."/>
            <person name="Sanchez-Ramirez S."/>
            <person name="Szollosi G.J."/>
            <person name="Szarkandi J.G."/>
            <person name="Papp V."/>
            <person name="Albert L."/>
            <person name="Andreopoulos W."/>
            <person name="Angelini C."/>
            <person name="Antonin V."/>
            <person name="Barry K.W."/>
            <person name="Bougher N.L."/>
            <person name="Buchanan P."/>
            <person name="Buyck B."/>
            <person name="Bense V."/>
            <person name="Catcheside P."/>
            <person name="Chovatia M."/>
            <person name="Cooper J."/>
            <person name="Damon W."/>
            <person name="Desjardin D."/>
            <person name="Finy P."/>
            <person name="Geml J."/>
            <person name="Haridas S."/>
            <person name="Hughes K."/>
            <person name="Justo A."/>
            <person name="Karasinski D."/>
            <person name="Kautmanova I."/>
            <person name="Kiss B."/>
            <person name="Kocsube S."/>
            <person name="Kotiranta H."/>
            <person name="LaButti K.M."/>
            <person name="Lechner B.E."/>
            <person name="Liimatainen K."/>
            <person name="Lipzen A."/>
            <person name="Lukacs Z."/>
            <person name="Mihaltcheva S."/>
            <person name="Morgado L.N."/>
            <person name="Niskanen T."/>
            <person name="Noordeloos M.E."/>
            <person name="Ohm R.A."/>
            <person name="Ortiz-Santana B."/>
            <person name="Ovrebo C."/>
            <person name="Racz N."/>
            <person name="Riley R."/>
            <person name="Savchenko A."/>
            <person name="Shiryaev A."/>
            <person name="Soop K."/>
            <person name="Spirin V."/>
            <person name="Szebenyi C."/>
            <person name="Tomsovsky M."/>
            <person name="Tulloss R.E."/>
            <person name="Uehling J."/>
            <person name="Grigoriev I.V."/>
            <person name="Vagvolgyi C."/>
            <person name="Papp T."/>
            <person name="Martin F.M."/>
            <person name="Miettinen O."/>
            <person name="Hibbett D.S."/>
            <person name="Nagy L.G."/>
        </authorList>
    </citation>
    <scope>NUCLEOTIDE SEQUENCE [LARGE SCALE GENOMIC DNA]</scope>
    <source>
        <strain evidence="9 10">CBS 166.37</strain>
    </source>
</reference>
<dbReference type="InterPro" id="IPR011051">
    <property type="entry name" value="RmlC_Cupin_sf"/>
</dbReference>
<dbReference type="PANTHER" id="PTHR16684:SF11">
    <property type="entry name" value="CENTROMERE PROTEIN C"/>
    <property type="match status" value="1"/>
</dbReference>
<keyword evidence="10" id="KW-1185">Reference proteome</keyword>
<dbReference type="FunFam" id="2.60.120.10:FF:000033">
    <property type="entry name" value="Centromere protein C 1"/>
    <property type="match status" value="1"/>
</dbReference>
<feature type="domain" description="Mif2/CENP-C cupin" evidence="8">
    <location>
        <begin position="453"/>
        <end position="537"/>
    </location>
</feature>
<organism evidence="9 10">
    <name type="scientific">Crucibulum laeve</name>
    <dbReference type="NCBI Taxonomy" id="68775"/>
    <lineage>
        <taxon>Eukaryota</taxon>
        <taxon>Fungi</taxon>
        <taxon>Dikarya</taxon>
        <taxon>Basidiomycota</taxon>
        <taxon>Agaricomycotina</taxon>
        <taxon>Agaricomycetes</taxon>
        <taxon>Agaricomycetidae</taxon>
        <taxon>Agaricales</taxon>
        <taxon>Agaricineae</taxon>
        <taxon>Nidulariaceae</taxon>
        <taxon>Crucibulum</taxon>
    </lineage>
</organism>
<dbReference type="CDD" id="cd06993">
    <property type="entry name" value="cupin_CENP-C_C"/>
    <property type="match status" value="1"/>
</dbReference>
<name>A0A5C3LU02_9AGAR</name>
<evidence type="ECO:0000313" key="10">
    <source>
        <dbReference type="Proteomes" id="UP000308652"/>
    </source>
</evidence>
<keyword evidence="4" id="KW-0539">Nucleus</keyword>
<feature type="region of interest" description="Disordered" evidence="7">
    <location>
        <begin position="1"/>
        <end position="333"/>
    </location>
</feature>
<feature type="compositionally biased region" description="Acidic residues" evidence="7">
    <location>
        <begin position="248"/>
        <end position="260"/>
    </location>
</feature>
<evidence type="ECO:0000256" key="1">
    <source>
        <dbReference type="ARBA" id="ARBA00004123"/>
    </source>
</evidence>
<evidence type="ECO:0000256" key="4">
    <source>
        <dbReference type="ARBA" id="ARBA00023242"/>
    </source>
</evidence>
<dbReference type="OrthoDB" id="1939643at2759"/>
<dbReference type="GO" id="GO:0005634">
    <property type="term" value="C:nucleus"/>
    <property type="evidence" value="ECO:0007669"/>
    <property type="project" value="UniProtKB-SubCell"/>
</dbReference>
<evidence type="ECO:0000256" key="2">
    <source>
        <dbReference type="ARBA" id="ARBA00010291"/>
    </source>
</evidence>
<dbReference type="AlphaFoldDB" id="A0A5C3LU02"/>
<feature type="compositionally biased region" description="Polar residues" evidence="7">
    <location>
        <begin position="110"/>
        <end position="121"/>
    </location>
</feature>
<accession>A0A5C3LU02</accession>
<dbReference type="Gene3D" id="2.60.120.10">
    <property type="entry name" value="Jelly Rolls"/>
    <property type="match status" value="1"/>
</dbReference>